<dbReference type="GO" id="GO:0036158">
    <property type="term" value="P:outer dynein arm assembly"/>
    <property type="evidence" value="ECO:0007669"/>
    <property type="project" value="InterPro"/>
</dbReference>
<dbReference type="GO" id="GO:0003341">
    <property type="term" value="P:cilium movement"/>
    <property type="evidence" value="ECO:0007669"/>
    <property type="project" value="InterPro"/>
</dbReference>
<dbReference type="GO" id="GO:0036064">
    <property type="term" value="C:ciliary basal body"/>
    <property type="evidence" value="ECO:0007669"/>
    <property type="project" value="TreeGrafter"/>
</dbReference>
<dbReference type="PANTHER" id="PTHR46518">
    <property type="entry name" value="COILED-COIL DOMAIN-CONTAINING PROTEIN 151"/>
    <property type="match status" value="1"/>
</dbReference>
<dbReference type="InterPro" id="IPR033192">
    <property type="entry name" value="ODAD3"/>
</dbReference>
<proteinExistence type="predicted"/>
<gene>
    <name evidence="2" type="primary">Ccdc151</name>
    <name evidence="2" type="ORF">g.12073</name>
</gene>
<feature type="coiled-coil region" evidence="1">
    <location>
        <begin position="12"/>
        <end position="57"/>
    </location>
</feature>
<accession>A0A2S2PY17</accession>
<sequence length="213" mass="25416">MPSKRYKSSVPTEELNKNINEFKKKIQLSEGQKKAQYEECEEERKKNNEKIQVLKNDIRELYRIKRQESTCVDALPDTKKDEKIAVLKRKKYREALDILDMKLIDTKKKTDLIRHDIKQKRIKLNDLFSKWSDMRSMITSTLDKDLNTAKTLSVLENRSHQIEMSRMEASHVTRKYRSIRNRLLEDSVVFESTLNKLEKTIKIQQCEIQRLEV</sequence>
<name>A0A2S2PY17_9HEMI</name>
<dbReference type="GO" id="GO:0097542">
    <property type="term" value="C:ciliary tip"/>
    <property type="evidence" value="ECO:0007669"/>
    <property type="project" value="TreeGrafter"/>
</dbReference>
<reference evidence="2" key="1">
    <citation type="submission" date="2018-04" db="EMBL/GenBank/DDBJ databases">
        <title>Transcriptome assembly of Sipha flava.</title>
        <authorList>
            <person name="Scully E.D."/>
            <person name="Geib S.M."/>
            <person name="Palmer N.A."/>
            <person name="Koch K."/>
            <person name="Bradshaw J."/>
            <person name="Heng-Moss T."/>
            <person name="Sarath G."/>
        </authorList>
    </citation>
    <scope>NUCLEOTIDE SEQUENCE</scope>
</reference>
<organism evidence="2">
    <name type="scientific">Sipha flava</name>
    <name type="common">yellow sugarcane aphid</name>
    <dbReference type="NCBI Taxonomy" id="143950"/>
    <lineage>
        <taxon>Eukaryota</taxon>
        <taxon>Metazoa</taxon>
        <taxon>Ecdysozoa</taxon>
        <taxon>Arthropoda</taxon>
        <taxon>Hexapoda</taxon>
        <taxon>Insecta</taxon>
        <taxon>Pterygota</taxon>
        <taxon>Neoptera</taxon>
        <taxon>Paraneoptera</taxon>
        <taxon>Hemiptera</taxon>
        <taxon>Sternorrhyncha</taxon>
        <taxon>Aphidomorpha</taxon>
        <taxon>Aphidoidea</taxon>
        <taxon>Aphididae</taxon>
        <taxon>Sipha</taxon>
    </lineage>
</organism>
<protein>
    <submittedName>
        <fullName evidence="2">Coiled-coil domain-containing protein</fullName>
    </submittedName>
</protein>
<dbReference type="EMBL" id="GGMS01001057">
    <property type="protein sequence ID" value="MBY70260.1"/>
    <property type="molecule type" value="Transcribed_RNA"/>
</dbReference>
<keyword evidence="1" id="KW-0175">Coiled coil</keyword>
<dbReference type="OrthoDB" id="269804at2759"/>
<dbReference type="GO" id="GO:0035253">
    <property type="term" value="C:ciliary rootlet"/>
    <property type="evidence" value="ECO:0007669"/>
    <property type="project" value="TreeGrafter"/>
</dbReference>
<dbReference type="PANTHER" id="PTHR46518:SF1">
    <property type="entry name" value="OUTER DYNEIN ARM-DOCKING COMPLEX SUBUNIT 3"/>
    <property type="match status" value="1"/>
</dbReference>
<evidence type="ECO:0000313" key="2">
    <source>
        <dbReference type="EMBL" id="MBY70260.1"/>
    </source>
</evidence>
<evidence type="ECO:0000256" key="1">
    <source>
        <dbReference type="SAM" id="Coils"/>
    </source>
</evidence>
<dbReference type="AlphaFoldDB" id="A0A2S2PY17"/>